<dbReference type="EC" id="3.-.-.-" evidence="3"/>
<organism evidence="3 4">
    <name type="scientific">Roseibium aggregatum</name>
    <dbReference type="NCBI Taxonomy" id="187304"/>
    <lineage>
        <taxon>Bacteria</taxon>
        <taxon>Pseudomonadati</taxon>
        <taxon>Pseudomonadota</taxon>
        <taxon>Alphaproteobacteria</taxon>
        <taxon>Hyphomicrobiales</taxon>
        <taxon>Stappiaceae</taxon>
        <taxon>Roseibium</taxon>
    </lineage>
</organism>
<dbReference type="AlphaFoldDB" id="A0A0M6YA49"/>
<dbReference type="GO" id="GO:0016787">
    <property type="term" value="F:hydrolase activity"/>
    <property type="evidence" value="ECO:0007669"/>
    <property type="project" value="UniProtKB-KW"/>
</dbReference>
<dbReference type="InterPro" id="IPR050228">
    <property type="entry name" value="Carboxylesterase_BioH"/>
</dbReference>
<accession>A0A0M6YA49</accession>
<feature type="domain" description="AB hydrolase-1" evidence="2">
    <location>
        <begin position="50"/>
        <end position="130"/>
    </location>
</feature>
<gene>
    <name evidence="3" type="primary">ydjP_2</name>
    <name evidence="3" type="ORF">LAL4801_04346</name>
</gene>
<dbReference type="Pfam" id="PF00561">
    <property type="entry name" value="Abhydrolase_1"/>
    <property type="match status" value="1"/>
</dbReference>
<protein>
    <submittedName>
        <fullName evidence="3">AB hydrolase superfamily protein YdjP</fullName>
        <ecNumber evidence="3">3.-.-.-</ecNumber>
    </submittedName>
</protein>
<proteinExistence type="predicted"/>
<dbReference type="RefSeq" id="WP_082444665.1">
    <property type="nucleotide sequence ID" value="NZ_CXST01000002.1"/>
</dbReference>
<evidence type="ECO:0000313" key="4">
    <source>
        <dbReference type="Proteomes" id="UP000048926"/>
    </source>
</evidence>
<evidence type="ECO:0000256" key="1">
    <source>
        <dbReference type="SAM" id="SignalP"/>
    </source>
</evidence>
<dbReference type="OrthoDB" id="9804723at2"/>
<dbReference type="SUPFAM" id="SSF53474">
    <property type="entry name" value="alpha/beta-Hydrolases"/>
    <property type="match status" value="1"/>
</dbReference>
<dbReference type="InterPro" id="IPR000073">
    <property type="entry name" value="AB_hydrolase_1"/>
</dbReference>
<dbReference type="PANTHER" id="PTHR43194">
    <property type="entry name" value="HYDROLASE ALPHA/BETA FOLD FAMILY"/>
    <property type="match status" value="1"/>
</dbReference>
<feature type="signal peptide" evidence="1">
    <location>
        <begin position="1"/>
        <end position="28"/>
    </location>
</feature>
<name>A0A0M6YA49_9HYPH</name>
<dbReference type="STRING" id="187304.B0E33_02165"/>
<dbReference type="Gene3D" id="3.40.50.1820">
    <property type="entry name" value="alpha/beta hydrolase"/>
    <property type="match status" value="1"/>
</dbReference>
<evidence type="ECO:0000313" key="3">
    <source>
        <dbReference type="EMBL" id="CTQ45891.1"/>
    </source>
</evidence>
<dbReference type="EMBL" id="CXST01000002">
    <property type="protein sequence ID" value="CTQ45891.1"/>
    <property type="molecule type" value="Genomic_DNA"/>
</dbReference>
<dbReference type="Proteomes" id="UP000048926">
    <property type="component" value="Unassembled WGS sequence"/>
</dbReference>
<keyword evidence="4" id="KW-1185">Reference proteome</keyword>
<keyword evidence="3" id="KW-0378">Hydrolase</keyword>
<feature type="chain" id="PRO_5005808061" evidence="1">
    <location>
        <begin position="29"/>
        <end position="296"/>
    </location>
</feature>
<reference evidence="4" key="1">
    <citation type="submission" date="2015-07" db="EMBL/GenBank/DDBJ databases">
        <authorList>
            <person name="Rodrigo-Torres Lidia"/>
            <person name="Arahal R.David."/>
        </authorList>
    </citation>
    <scope>NUCLEOTIDE SEQUENCE [LARGE SCALE GENOMIC DNA]</scope>
    <source>
        <strain evidence="4">CECT 4801</strain>
    </source>
</reference>
<dbReference type="PANTHER" id="PTHR43194:SF2">
    <property type="entry name" value="PEROXISOMAL MEMBRANE PROTEIN LPX1"/>
    <property type="match status" value="1"/>
</dbReference>
<dbReference type="InterPro" id="IPR029058">
    <property type="entry name" value="AB_hydrolase_fold"/>
</dbReference>
<keyword evidence="1" id="KW-0732">Signal</keyword>
<evidence type="ECO:0000259" key="2">
    <source>
        <dbReference type="Pfam" id="PF00561"/>
    </source>
</evidence>
<sequence>MTDYTSRTLATCARSVLLTLAMAAPAIAGDFFEVEPGVDLYYEDHGSGLPIVFVPGWTFTTQVFEHQIEAFAKDHRVITFDPRSHGRSTLTLEGNNYVTQGADLAKLLDHLKVEKPVLVGWSFGCLTTWEFIKTRSVDAASAHMCIDLSPTPLTGNDGDWAEGSVAEIAELYSGIQSAEGQRNVINWYADEVMIEQDYTPELSRWIVDQSTKSPPFVAAAYLAAGNFSNYLETAKEVDAKLPSAFVIADHWSDSAKAYLAVHTPNSSVQAFGGHMMFWEYADRFNRVLAGFIAQIE</sequence>